<evidence type="ECO:0000313" key="2">
    <source>
        <dbReference type="EMBL" id="KAG6000870.1"/>
    </source>
</evidence>
<keyword evidence="1" id="KW-0732">Signal</keyword>
<comment type="caution">
    <text evidence="2">The sequence shown here is derived from an EMBL/GenBank/DDBJ whole genome shotgun (WGS) entry which is preliminary data.</text>
</comment>
<dbReference type="AlphaFoldDB" id="A0A9P7NA25"/>
<evidence type="ECO:0000313" key="3">
    <source>
        <dbReference type="Proteomes" id="UP000748025"/>
    </source>
</evidence>
<dbReference type="EMBL" id="SRPW01001488">
    <property type="protein sequence ID" value="KAG6000870.1"/>
    <property type="molecule type" value="Genomic_DNA"/>
</dbReference>
<evidence type="ECO:0000256" key="1">
    <source>
        <dbReference type="SAM" id="SignalP"/>
    </source>
</evidence>
<accession>A0A9P7NA25</accession>
<gene>
    <name evidence="2" type="ORF">E4U43_001475</name>
</gene>
<protein>
    <submittedName>
        <fullName evidence="2">Uncharacterized protein</fullName>
    </submittedName>
</protein>
<reference evidence="2" key="1">
    <citation type="journal article" date="2020" name="bioRxiv">
        <title>Whole genome comparisons of ergot fungi reveals the divergence and evolution of species within the genus Claviceps are the result of varying mechanisms driving genome evolution and host range expansion.</title>
        <authorList>
            <person name="Wyka S.A."/>
            <person name="Mondo S.J."/>
            <person name="Liu M."/>
            <person name="Dettman J."/>
            <person name="Nalam V."/>
            <person name="Broders K.D."/>
        </authorList>
    </citation>
    <scope>NUCLEOTIDE SEQUENCE</scope>
    <source>
        <strain evidence="2">CCC 602</strain>
    </source>
</reference>
<organism evidence="2 3">
    <name type="scientific">Claviceps pusilla</name>
    <dbReference type="NCBI Taxonomy" id="123648"/>
    <lineage>
        <taxon>Eukaryota</taxon>
        <taxon>Fungi</taxon>
        <taxon>Dikarya</taxon>
        <taxon>Ascomycota</taxon>
        <taxon>Pezizomycotina</taxon>
        <taxon>Sordariomycetes</taxon>
        <taxon>Hypocreomycetidae</taxon>
        <taxon>Hypocreales</taxon>
        <taxon>Clavicipitaceae</taxon>
        <taxon>Claviceps</taxon>
    </lineage>
</organism>
<sequence length="89" mass="9744">MQYSALFLAVAAVASAASINLDKRFNFGKMCHKAKDVSKDCQRLNVVTFCCGDGPAYNREIQVIMPTQNSHDVRLCDDDGAGTLYCGTY</sequence>
<feature type="chain" id="PRO_5040281335" evidence="1">
    <location>
        <begin position="17"/>
        <end position="89"/>
    </location>
</feature>
<feature type="signal peptide" evidence="1">
    <location>
        <begin position="1"/>
        <end position="16"/>
    </location>
</feature>
<proteinExistence type="predicted"/>
<name>A0A9P7NA25_9HYPO</name>
<dbReference type="Proteomes" id="UP000748025">
    <property type="component" value="Unassembled WGS sequence"/>
</dbReference>
<keyword evidence="3" id="KW-1185">Reference proteome</keyword>